<dbReference type="InterPro" id="IPR050204">
    <property type="entry name" value="AraC_XylS_family_regulators"/>
</dbReference>
<dbReference type="SUPFAM" id="SSF46689">
    <property type="entry name" value="Homeodomain-like"/>
    <property type="match status" value="2"/>
</dbReference>
<dbReference type="OrthoDB" id="9793400at2"/>
<dbReference type="KEGG" id="ptaw:DW352_14710"/>
<gene>
    <name evidence="5" type="ORF">DW352_14710</name>
</gene>
<keyword evidence="1" id="KW-0805">Transcription regulation</keyword>
<feature type="domain" description="HTH araC/xylS-type" evidence="4">
    <location>
        <begin position="211"/>
        <end position="309"/>
    </location>
</feature>
<sequence>MSTDESAYRDDRPGDERGLAYSRVAASRAAPRYMESNVLFPIRSVGLDRNTTLKATFWDCTLAETVGLGDPDFAGIALMTRGRAWRNSEAKANHAGGLSMMPFEGARWRFDGPCGFVQLYVPFKLIGAVSESLFEREITQAALQMPSALRDDKLCRTANIVANRLAVTDPTNLMLDSWALMLADVMVRHFSSHTGKHVRTSFGKIPGRGIAHVVDYIEANIDRDLDLASLSGVAAMSVYHFARRFKETVGISPHAYVLSRRIRRARDMLNHGETSLAFVATACGFASQAHFTMAFQHDLGVTPGQYRRAISL</sequence>
<dbReference type="InterPro" id="IPR009057">
    <property type="entry name" value="Homeodomain-like_sf"/>
</dbReference>
<protein>
    <submittedName>
        <fullName evidence="5">AraC family transcriptional regulator</fullName>
    </submittedName>
</protein>
<dbReference type="Proteomes" id="UP000254889">
    <property type="component" value="Chromosome"/>
</dbReference>
<keyword evidence="6" id="KW-1185">Reference proteome</keyword>
<proteinExistence type="predicted"/>
<dbReference type="PRINTS" id="PR00032">
    <property type="entry name" value="HTHARAC"/>
</dbReference>
<keyword evidence="3" id="KW-0804">Transcription</keyword>
<dbReference type="InterPro" id="IPR020449">
    <property type="entry name" value="Tscrpt_reg_AraC-type_HTH"/>
</dbReference>
<dbReference type="PANTHER" id="PTHR46796:SF6">
    <property type="entry name" value="ARAC SUBFAMILY"/>
    <property type="match status" value="1"/>
</dbReference>
<evidence type="ECO:0000256" key="2">
    <source>
        <dbReference type="ARBA" id="ARBA00023125"/>
    </source>
</evidence>
<dbReference type="InterPro" id="IPR018062">
    <property type="entry name" value="HTH_AraC-typ_CS"/>
</dbReference>
<dbReference type="GO" id="GO:0003700">
    <property type="term" value="F:DNA-binding transcription factor activity"/>
    <property type="evidence" value="ECO:0007669"/>
    <property type="project" value="InterPro"/>
</dbReference>
<dbReference type="AlphaFoldDB" id="A0A345ZXL4"/>
<dbReference type="InterPro" id="IPR018060">
    <property type="entry name" value="HTH_AraC"/>
</dbReference>
<dbReference type="RefSeq" id="WP_115692040.1">
    <property type="nucleotide sequence ID" value="NZ_CP031417.1"/>
</dbReference>
<evidence type="ECO:0000256" key="1">
    <source>
        <dbReference type="ARBA" id="ARBA00023015"/>
    </source>
</evidence>
<evidence type="ECO:0000259" key="4">
    <source>
        <dbReference type="PROSITE" id="PS01124"/>
    </source>
</evidence>
<evidence type="ECO:0000313" key="6">
    <source>
        <dbReference type="Proteomes" id="UP000254889"/>
    </source>
</evidence>
<dbReference type="PANTHER" id="PTHR46796">
    <property type="entry name" value="HTH-TYPE TRANSCRIPTIONAL ACTIVATOR RHAS-RELATED"/>
    <property type="match status" value="1"/>
</dbReference>
<dbReference type="EMBL" id="CP031417">
    <property type="protein sequence ID" value="AXK81661.1"/>
    <property type="molecule type" value="Genomic_DNA"/>
</dbReference>
<keyword evidence="2" id="KW-0238">DNA-binding</keyword>
<evidence type="ECO:0000256" key="3">
    <source>
        <dbReference type="ARBA" id="ARBA00023163"/>
    </source>
</evidence>
<accession>A0A345ZXL4</accession>
<dbReference type="PROSITE" id="PS01124">
    <property type="entry name" value="HTH_ARAC_FAMILY_2"/>
    <property type="match status" value="1"/>
</dbReference>
<organism evidence="5 6">
    <name type="scientific">Pseudolabrys taiwanensis</name>
    <dbReference type="NCBI Taxonomy" id="331696"/>
    <lineage>
        <taxon>Bacteria</taxon>
        <taxon>Pseudomonadati</taxon>
        <taxon>Pseudomonadota</taxon>
        <taxon>Alphaproteobacteria</taxon>
        <taxon>Hyphomicrobiales</taxon>
        <taxon>Xanthobacteraceae</taxon>
        <taxon>Pseudolabrys</taxon>
    </lineage>
</organism>
<dbReference type="Pfam" id="PF12833">
    <property type="entry name" value="HTH_18"/>
    <property type="match status" value="1"/>
</dbReference>
<evidence type="ECO:0000313" key="5">
    <source>
        <dbReference type="EMBL" id="AXK81661.1"/>
    </source>
</evidence>
<dbReference type="PROSITE" id="PS00041">
    <property type="entry name" value="HTH_ARAC_FAMILY_1"/>
    <property type="match status" value="1"/>
</dbReference>
<dbReference type="GO" id="GO:0043565">
    <property type="term" value="F:sequence-specific DNA binding"/>
    <property type="evidence" value="ECO:0007669"/>
    <property type="project" value="InterPro"/>
</dbReference>
<dbReference type="SMART" id="SM00342">
    <property type="entry name" value="HTH_ARAC"/>
    <property type="match status" value="1"/>
</dbReference>
<reference evidence="5 6" key="1">
    <citation type="submission" date="2018-07" db="EMBL/GenBank/DDBJ databases">
        <authorList>
            <person name="Quirk P.G."/>
            <person name="Krulwich T.A."/>
        </authorList>
    </citation>
    <scope>NUCLEOTIDE SEQUENCE [LARGE SCALE GENOMIC DNA]</scope>
    <source>
        <strain evidence="5 6">CC-BB4</strain>
    </source>
</reference>
<name>A0A345ZXL4_9HYPH</name>
<dbReference type="Gene3D" id="1.10.10.60">
    <property type="entry name" value="Homeodomain-like"/>
    <property type="match status" value="2"/>
</dbReference>